<accession>A0A9I9EDZ1</accession>
<dbReference type="AlphaFoldDB" id="A0A9I9EDZ1"/>
<evidence type="ECO:0008006" key="2">
    <source>
        <dbReference type="Google" id="ProtNLM"/>
    </source>
</evidence>
<dbReference type="Gramene" id="MELO3C032421.2.1">
    <property type="protein sequence ID" value="MELO3C032421.2.1"/>
    <property type="gene ID" value="MELO3C032421.2"/>
</dbReference>
<reference evidence="1" key="1">
    <citation type="submission" date="2023-03" db="UniProtKB">
        <authorList>
            <consortium name="EnsemblPlants"/>
        </authorList>
    </citation>
    <scope>IDENTIFICATION</scope>
</reference>
<proteinExistence type="predicted"/>
<dbReference type="EnsemblPlants" id="MELO3C032421.2.1">
    <property type="protein sequence ID" value="MELO3C032421.2.1"/>
    <property type="gene ID" value="MELO3C032421.2"/>
</dbReference>
<evidence type="ECO:0000313" key="1">
    <source>
        <dbReference type="EnsemblPlants" id="MELO3C032421.2.1"/>
    </source>
</evidence>
<organism evidence="1">
    <name type="scientific">Cucumis melo</name>
    <name type="common">Muskmelon</name>
    <dbReference type="NCBI Taxonomy" id="3656"/>
    <lineage>
        <taxon>Eukaryota</taxon>
        <taxon>Viridiplantae</taxon>
        <taxon>Streptophyta</taxon>
        <taxon>Embryophyta</taxon>
        <taxon>Tracheophyta</taxon>
        <taxon>Spermatophyta</taxon>
        <taxon>Magnoliopsida</taxon>
        <taxon>eudicotyledons</taxon>
        <taxon>Gunneridae</taxon>
        <taxon>Pentapetalae</taxon>
        <taxon>rosids</taxon>
        <taxon>fabids</taxon>
        <taxon>Cucurbitales</taxon>
        <taxon>Cucurbitaceae</taxon>
        <taxon>Benincaseae</taxon>
        <taxon>Cucumis</taxon>
    </lineage>
</organism>
<name>A0A9I9EDZ1_CUCME</name>
<protein>
    <recommendedName>
        <fullName evidence="2">CACTA en-spm transposon protein</fullName>
    </recommendedName>
</protein>
<sequence length="168" mass="19274">MSTGIMSSSYPCNNFLETNAMFLEFADDLDNLTGGSLLVGENSVGSSSQPPMTPTLKRRVQSRFLELEHYVAANGRILMTIAPGAEKPIFPHVVRFSQAIGVYVRKTFLVCCLKWVDVGREYIEVVKVDLQMLSIFIEFRGDCHRHFKKYRTLRRLVPTHQTYWSNHR</sequence>